<name>A0AAV7WC22_PLEWA</name>
<reference evidence="2" key="1">
    <citation type="journal article" date="2022" name="bioRxiv">
        <title>Sequencing and chromosome-scale assembly of the giantPleurodeles waltlgenome.</title>
        <authorList>
            <person name="Brown T."/>
            <person name="Elewa A."/>
            <person name="Iarovenko S."/>
            <person name="Subramanian E."/>
            <person name="Araus A.J."/>
            <person name="Petzold A."/>
            <person name="Susuki M."/>
            <person name="Suzuki K.-i.T."/>
            <person name="Hayashi T."/>
            <person name="Toyoda A."/>
            <person name="Oliveira C."/>
            <person name="Osipova E."/>
            <person name="Leigh N.D."/>
            <person name="Simon A."/>
            <person name="Yun M.H."/>
        </authorList>
    </citation>
    <scope>NUCLEOTIDE SEQUENCE</scope>
    <source>
        <strain evidence="2">20211129_DDA</strain>
        <tissue evidence="2">Liver</tissue>
    </source>
</reference>
<accession>A0AAV7WC22</accession>
<sequence>MSSVQHTQSTMARAKVVYWGPVLEAARPPFWPWSAVRTQLAAEEEAGCPSPRAEPGPRVRLRAAPGGGGRPESGGRPQRFSLIERRRRPEFSPREEARVALGRARSPEEQRRPVLTRGPRRGYAPWSCDWAGADGRRRPRAGLPTSMTPEARGWTP</sequence>
<feature type="region of interest" description="Disordered" evidence="1">
    <location>
        <begin position="41"/>
        <end position="156"/>
    </location>
</feature>
<comment type="caution">
    <text evidence="2">The sequence shown here is derived from an EMBL/GenBank/DDBJ whole genome shotgun (WGS) entry which is preliminary data.</text>
</comment>
<gene>
    <name evidence="2" type="ORF">NDU88_005794</name>
</gene>
<keyword evidence="3" id="KW-1185">Reference proteome</keyword>
<dbReference type="Proteomes" id="UP001066276">
    <property type="component" value="Chromosome 1_2"/>
</dbReference>
<evidence type="ECO:0000313" key="2">
    <source>
        <dbReference type="EMBL" id="KAJ1210430.1"/>
    </source>
</evidence>
<feature type="compositionally biased region" description="Basic and acidic residues" evidence="1">
    <location>
        <begin position="82"/>
        <end position="98"/>
    </location>
</feature>
<evidence type="ECO:0000256" key="1">
    <source>
        <dbReference type="SAM" id="MobiDB-lite"/>
    </source>
</evidence>
<organism evidence="2 3">
    <name type="scientific">Pleurodeles waltl</name>
    <name type="common">Iberian ribbed newt</name>
    <dbReference type="NCBI Taxonomy" id="8319"/>
    <lineage>
        <taxon>Eukaryota</taxon>
        <taxon>Metazoa</taxon>
        <taxon>Chordata</taxon>
        <taxon>Craniata</taxon>
        <taxon>Vertebrata</taxon>
        <taxon>Euteleostomi</taxon>
        <taxon>Amphibia</taxon>
        <taxon>Batrachia</taxon>
        <taxon>Caudata</taxon>
        <taxon>Salamandroidea</taxon>
        <taxon>Salamandridae</taxon>
        <taxon>Pleurodelinae</taxon>
        <taxon>Pleurodeles</taxon>
    </lineage>
</organism>
<protein>
    <submittedName>
        <fullName evidence="2">Uncharacterized protein</fullName>
    </submittedName>
</protein>
<dbReference type="AlphaFoldDB" id="A0AAV7WC22"/>
<evidence type="ECO:0000313" key="3">
    <source>
        <dbReference type="Proteomes" id="UP001066276"/>
    </source>
</evidence>
<dbReference type="EMBL" id="JANPWB010000002">
    <property type="protein sequence ID" value="KAJ1210430.1"/>
    <property type="molecule type" value="Genomic_DNA"/>
</dbReference>
<proteinExistence type="predicted"/>